<reference evidence="4 5" key="1">
    <citation type="submission" date="2020-04" db="EMBL/GenBank/DDBJ databases">
        <title>Description of novel Gluconacetobacter.</title>
        <authorList>
            <person name="Sombolestani A."/>
        </authorList>
    </citation>
    <scope>NUCLEOTIDE SEQUENCE [LARGE SCALE GENOMIC DNA]</scope>
    <source>
        <strain evidence="4 5">LMG 22058</strain>
    </source>
</reference>
<evidence type="ECO:0000313" key="4">
    <source>
        <dbReference type="EMBL" id="MBB2199475.1"/>
    </source>
</evidence>
<proteinExistence type="predicted"/>
<comment type="caution">
    <text evidence="4">The sequence shown here is derived from an EMBL/GenBank/DDBJ whole genome shotgun (WGS) entry which is preliminary data.</text>
</comment>
<feature type="region of interest" description="Disordered" evidence="1">
    <location>
        <begin position="422"/>
        <end position="448"/>
    </location>
</feature>
<dbReference type="InterPro" id="IPR021760">
    <property type="entry name" value="RepC_C"/>
</dbReference>
<evidence type="ECO:0000256" key="1">
    <source>
        <dbReference type="SAM" id="MobiDB-lite"/>
    </source>
</evidence>
<feature type="domain" description="Plasmid replication protein C N-terminal" evidence="2">
    <location>
        <begin position="26"/>
        <end position="177"/>
    </location>
</feature>
<dbReference type="Pfam" id="PF03428">
    <property type="entry name" value="RP-C"/>
    <property type="match status" value="1"/>
</dbReference>
<dbReference type="AlphaFoldDB" id="A0A7W4K324"/>
<organism evidence="4 5">
    <name type="scientific">Gluconacetobacter dulcium</name>
    <dbReference type="NCBI Taxonomy" id="2729096"/>
    <lineage>
        <taxon>Bacteria</taxon>
        <taxon>Pseudomonadati</taxon>
        <taxon>Pseudomonadota</taxon>
        <taxon>Alphaproteobacteria</taxon>
        <taxon>Acetobacterales</taxon>
        <taxon>Acetobacteraceae</taxon>
        <taxon>Gluconacetobacter</taxon>
    </lineage>
</organism>
<gene>
    <name evidence="4" type="ORF">HLH44_18895</name>
</gene>
<evidence type="ECO:0000259" key="3">
    <source>
        <dbReference type="Pfam" id="PF11800"/>
    </source>
</evidence>
<dbReference type="RefSeq" id="WP_183010411.1">
    <property type="nucleotide sequence ID" value="NZ_JABEQP010000021.1"/>
</dbReference>
<dbReference type="Proteomes" id="UP000530320">
    <property type="component" value="Unassembled WGS sequence"/>
</dbReference>
<name>A0A7W4K324_9PROT</name>
<protein>
    <submittedName>
        <fullName evidence="4">Replicator initiator RepC</fullName>
    </submittedName>
</protein>
<evidence type="ECO:0000259" key="2">
    <source>
        <dbReference type="Pfam" id="PF03428"/>
    </source>
</evidence>
<dbReference type="Pfam" id="PF11800">
    <property type="entry name" value="RP-C_C"/>
    <property type="match status" value="1"/>
</dbReference>
<dbReference type="InterPro" id="IPR005090">
    <property type="entry name" value="RepC_N"/>
</dbReference>
<feature type="domain" description="Plasmid replication protein C C-terminal" evidence="3">
    <location>
        <begin position="317"/>
        <end position="416"/>
    </location>
</feature>
<feature type="region of interest" description="Disordered" evidence="1">
    <location>
        <begin position="1"/>
        <end position="41"/>
    </location>
</feature>
<sequence>MDTAEDRREPAPPPSRRGRRRLNAPMHAAQDELGLPPPATPSKRDLLNVLKSLRGTLPVSRAAAATLIVMIEKTRPEDWEALATPFIYAHNTTLMTWTGLSRTTLQRHVRELAEAKMLVAQDGRNGQRGRRWQGSDGETRVGFNLASMRYRWTELLALLDEARRHRERISFLRAAIADLNEPVRAGAEQAGLNDIVEQARRIMRSRLRTSAIDRLEGYHEAMAELLRAVNEIRASQPVENCAAPDACTEKVGPMGPGFGAHYTDTKNNQSSKKVVPVAADGRDRIEAMRPAKALLPHAPPDGTDRSALRGFKGTALFYLEICSALRAFCTSARPTADELVLGAEYLSGQIGVSYHAWAQGCTVLGRFQAAIAVIVMAARLERGAIIHRPDAYLRALIERGCRSQLYLDRSLYALRDARTRETETTVRTQSANSPRSRRAGPELQTHNG</sequence>
<evidence type="ECO:0000313" key="5">
    <source>
        <dbReference type="Proteomes" id="UP000530320"/>
    </source>
</evidence>
<dbReference type="EMBL" id="JABEQP010000021">
    <property type="protein sequence ID" value="MBB2199475.1"/>
    <property type="molecule type" value="Genomic_DNA"/>
</dbReference>
<feature type="compositionally biased region" description="Basic and acidic residues" evidence="1">
    <location>
        <begin position="1"/>
        <end position="10"/>
    </location>
</feature>
<accession>A0A7W4K324</accession>